<dbReference type="RefSeq" id="XP_009527595.1">
    <property type="nucleotide sequence ID" value="XM_009529300.1"/>
</dbReference>
<reference evidence="1 2" key="1">
    <citation type="journal article" date="2006" name="Science">
        <title>Phytophthora genome sequences uncover evolutionary origins and mechanisms of pathogenesis.</title>
        <authorList>
            <person name="Tyler B.M."/>
            <person name="Tripathy S."/>
            <person name="Zhang X."/>
            <person name="Dehal P."/>
            <person name="Jiang R.H."/>
            <person name="Aerts A."/>
            <person name="Arredondo F.D."/>
            <person name="Baxter L."/>
            <person name="Bensasson D."/>
            <person name="Beynon J.L."/>
            <person name="Chapman J."/>
            <person name="Damasceno C.M."/>
            <person name="Dorrance A.E."/>
            <person name="Dou D."/>
            <person name="Dickerman A.W."/>
            <person name="Dubchak I.L."/>
            <person name="Garbelotto M."/>
            <person name="Gijzen M."/>
            <person name="Gordon S.G."/>
            <person name="Govers F."/>
            <person name="Grunwald N.J."/>
            <person name="Huang W."/>
            <person name="Ivors K.L."/>
            <person name="Jones R.W."/>
            <person name="Kamoun S."/>
            <person name="Krampis K."/>
            <person name="Lamour K.H."/>
            <person name="Lee M.K."/>
            <person name="McDonald W.H."/>
            <person name="Medina M."/>
            <person name="Meijer H.J."/>
            <person name="Nordberg E.K."/>
            <person name="Maclean D.J."/>
            <person name="Ospina-Giraldo M.D."/>
            <person name="Morris P.F."/>
            <person name="Phuntumart V."/>
            <person name="Putnam N.H."/>
            <person name="Rash S."/>
            <person name="Rose J.K."/>
            <person name="Sakihama Y."/>
            <person name="Salamov A.A."/>
            <person name="Savidor A."/>
            <person name="Scheuring C.F."/>
            <person name="Smith B.M."/>
            <person name="Sobral B.W."/>
            <person name="Terry A."/>
            <person name="Torto-Alalibo T.A."/>
            <person name="Win J."/>
            <person name="Xu Z."/>
            <person name="Zhang H."/>
            <person name="Grigoriev I.V."/>
            <person name="Rokhsar D.S."/>
            <person name="Boore J.L."/>
        </authorList>
    </citation>
    <scope>NUCLEOTIDE SEQUENCE [LARGE SCALE GENOMIC DNA]</scope>
    <source>
        <strain evidence="1 2">P6497</strain>
    </source>
</reference>
<accession>G4ZFR9</accession>
<keyword evidence="2" id="KW-1185">Reference proteome</keyword>
<name>G4ZFR9_PHYSP</name>
<dbReference type="KEGG" id="psoj:PHYSODRAFT_499285"/>
<protein>
    <recommendedName>
        <fullName evidence="3">Integrase catalytic domain-containing protein</fullName>
    </recommendedName>
</protein>
<dbReference type="AlphaFoldDB" id="G4ZFR9"/>
<dbReference type="Proteomes" id="UP000002640">
    <property type="component" value="Unassembled WGS sequence"/>
</dbReference>
<evidence type="ECO:0000313" key="2">
    <source>
        <dbReference type="Proteomes" id="UP000002640"/>
    </source>
</evidence>
<feature type="non-terminal residue" evidence="1">
    <location>
        <position position="84"/>
    </location>
</feature>
<sequence length="84" mass="9704">MLLVKARAIREAANLPQCLWGEVLHYVVHIDNMCSTKTVGGMTPYQKLWGKKPDLKNLKRRSVRFREDVAVGSDYVEKLLAKRY</sequence>
<dbReference type="EMBL" id="JH159154">
    <property type="protein sequence ID" value="EGZ18537.1"/>
    <property type="molecule type" value="Genomic_DNA"/>
</dbReference>
<dbReference type="InParanoid" id="G4ZFR9"/>
<dbReference type="GeneID" id="20657678"/>
<organism evidence="1 2">
    <name type="scientific">Phytophthora sojae (strain P6497)</name>
    <name type="common">Soybean stem and root rot agent</name>
    <name type="synonym">Phytophthora megasperma f. sp. glycines</name>
    <dbReference type="NCBI Taxonomy" id="1094619"/>
    <lineage>
        <taxon>Eukaryota</taxon>
        <taxon>Sar</taxon>
        <taxon>Stramenopiles</taxon>
        <taxon>Oomycota</taxon>
        <taxon>Peronosporomycetes</taxon>
        <taxon>Peronosporales</taxon>
        <taxon>Peronosporaceae</taxon>
        <taxon>Phytophthora</taxon>
    </lineage>
</organism>
<evidence type="ECO:0000313" key="1">
    <source>
        <dbReference type="EMBL" id="EGZ18537.1"/>
    </source>
</evidence>
<proteinExistence type="predicted"/>
<evidence type="ECO:0008006" key="3">
    <source>
        <dbReference type="Google" id="ProtNLM"/>
    </source>
</evidence>
<gene>
    <name evidence="1" type="ORF">PHYSODRAFT_499285</name>
</gene>